<evidence type="ECO:0000256" key="1">
    <source>
        <dbReference type="SAM" id="MobiDB-lite"/>
    </source>
</evidence>
<reference evidence="4" key="1">
    <citation type="submission" date="2015-08" db="EMBL/GenBank/DDBJ databases">
        <authorList>
            <person name="Babu N.S."/>
            <person name="Beckwith C.J."/>
            <person name="Beseler K.G."/>
            <person name="Brison A."/>
            <person name="Carone J.V."/>
            <person name="Caskin T.P."/>
            <person name="Diamond M."/>
            <person name="Durham M.E."/>
            <person name="Foxe J.M."/>
            <person name="Go M."/>
            <person name="Henderson B.A."/>
            <person name="Jones I.B."/>
            <person name="McGettigan J.A."/>
            <person name="Micheletti S.J."/>
            <person name="Nasrallah M.E."/>
            <person name="Ortiz D."/>
            <person name="Piller C.R."/>
            <person name="Privatt S.R."/>
            <person name="Schneider S.L."/>
            <person name="Sharp S."/>
            <person name="Smith T.C."/>
            <person name="Stanton J.D."/>
            <person name="Ullery H.E."/>
            <person name="Wilson R.J."/>
            <person name="Serrano M.G."/>
            <person name="Buck G."/>
            <person name="Lee V."/>
            <person name="Wang Y."/>
            <person name="Carvalho R."/>
            <person name="Voegtly L."/>
            <person name="Shi R."/>
            <person name="Duckworth R."/>
            <person name="Johnson A."/>
            <person name="Loviza R."/>
            <person name="Walstead R."/>
            <person name="Shah Z."/>
            <person name="Kiflezghi M."/>
            <person name="Wade K."/>
            <person name="Ball S.L."/>
            <person name="Bradley K.W."/>
            <person name="Asai D.J."/>
            <person name="Bowman C.A."/>
            <person name="Russell D.A."/>
            <person name="Pope W.H."/>
            <person name="Jacobs-Sera D."/>
            <person name="Hendrix R.W."/>
            <person name="Hatfull G.F."/>
        </authorList>
    </citation>
    <scope>NUCLEOTIDE SEQUENCE [LARGE SCALE GENOMIC DNA]</scope>
    <source>
        <strain evidence="4">JCM 19170</strain>
    </source>
</reference>
<accession>A0A0K6IRJ1</accession>
<evidence type="ECO:0000313" key="4">
    <source>
        <dbReference type="Proteomes" id="UP000182108"/>
    </source>
</evidence>
<dbReference type="RefSeq" id="WP_055422827.1">
    <property type="nucleotide sequence ID" value="NZ_CYHH01000002.1"/>
</dbReference>
<dbReference type="InterPro" id="IPR000073">
    <property type="entry name" value="AB_hydrolase_1"/>
</dbReference>
<dbReference type="InterPro" id="IPR029058">
    <property type="entry name" value="AB_hydrolase_fold"/>
</dbReference>
<dbReference type="InterPro" id="IPR050228">
    <property type="entry name" value="Carboxylesterase_BioH"/>
</dbReference>
<feature type="domain" description="AB hydrolase-1" evidence="2">
    <location>
        <begin position="69"/>
        <end position="310"/>
    </location>
</feature>
<protein>
    <submittedName>
        <fullName evidence="3">Pimeloyl-ACP methyl ester carboxylesterase</fullName>
    </submittedName>
</protein>
<evidence type="ECO:0000313" key="3">
    <source>
        <dbReference type="EMBL" id="CUB05703.1"/>
    </source>
</evidence>
<feature type="compositionally biased region" description="Basic and acidic residues" evidence="1">
    <location>
        <begin position="29"/>
        <end position="39"/>
    </location>
</feature>
<feature type="region of interest" description="Disordered" evidence="1">
    <location>
        <begin position="17"/>
        <end position="39"/>
    </location>
</feature>
<dbReference type="SUPFAM" id="SSF53474">
    <property type="entry name" value="alpha/beta-Hydrolases"/>
    <property type="match status" value="1"/>
</dbReference>
<organism evidence="3 4">
    <name type="scientific">Tepidiphilus thermophilus</name>
    <dbReference type="NCBI Taxonomy" id="876478"/>
    <lineage>
        <taxon>Bacteria</taxon>
        <taxon>Pseudomonadati</taxon>
        <taxon>Pseudomonadota</taxon>
        <taxon>Hydrogenophilia</taxon>
        <taxon>Hydrogenophilales</taxon>
        <taxon>Hydrogenophilaceae</taxon>
        <taxon>Tepidiphilus</taxon>
    </lineage>
</organism>
<dbReference type="PANTHER" id="PTHR43194:SF2">
    <property type="entry name" value="PEROXISOMAL MEMBRANE PROTEIN LPX1"/>
    <property type="match status" value="1"/>
</dbReference>
<name>A0A0K6IRJ1_9PROT</name>
<keyword evidence="4" id="KW-1185">Reference proteome</keyword>
<dbReference type="Gene3D" id="3.40.50.1820">
    <property type="entry name" value="alpha/beta hydrolase"/>
    <property type="match status" value="1"/>
</dbReference>
<evidence type="ECO:0000259" key="2">
    <source>
        <dbReference type="Pfam" id="PF12697"/>
    </source>
</evidence>
<dbReference type="Proteomes" id="UP000182108">
    <property type="component" value="Unassembled WGS sequence"/>
</dbReference>
<dbReference type="EMBL" id="CYHH01000002">
    <property type="protein sequence ID" value="CUB05703.1"/>
    <property type="molecule type" value="Genomic_DNA"/>
</dbReference>
<proteinExistence type="predicted"/>
<dbReference type="AlphaFoldDB" id="A0A0K6IRJ1"/>
<dbReference type="PRINTS" id="PR00111">
    <property type="entry name" value="ABHYDROLASE"/>
</dbReference>
<gene>
    <name evidence="3" type="ORF">Ga0061068_102102</name>
</gene>
<dbReference type="PANTHER" id="PTHR43194">
    <property type="entry name" value="HYDROLASE ALPHA/BETA FOLD FAMILY"/>
    <property type="match status" value="1"/>
</dbReference>
<sequence length="322" mass="36012">MNLAHWIERAKRWLTGARPTPRTSAGESAPRHDGHPTEMRTDHIMCVGPHGIHRMVYYEWGDPTNPKVLLCVHGLTRTGRDFDELARALAPHYRVICPDVVGRGLSDWLTVKTDYTIPLYVSDLFTLLGKIRPKTLHWLGTSMGGLIGMTLAAQPMSPIDKLVLNDVGPVLSAASLERIGRYVAETPHFATQEEAEAYLRRIHAPFGPLTDAQWRHLTLHSVRQDVDGRWVLRYDPGIAVPFQTQPALDVDLWALWDAIRCPTLVLRGAESDLLTRETAEEMTRRGPCAKLVEIPGVGHAPALMDPQQIAVVRDFLLDRSSP</sequence>
<dbReference type="Pfam" id="PF12697">
    <property type="entry name" value="Abhydrolase_6"/>
    <property type="match status" value="1"/>
</dbReference>